<evidence type="ECO:0000256" key="2">
    <source>
        <dbReference type="ARBA" id="ARBA00005513"/>
    </source>
</evidence>
<keyword evidence="18" id="KW-1185">Reference proteome</keyword>
<dbReference type="RefSeq" id="WP_343875925.1">
    <property type="nucleotide sequence ID" value="NZ_BAAAIX010000034.1"/>
</dbReference>
<evidence type="ECO:0000256" key="11">
    <source>
        <dbReference type="ARBA" id="ARBA00023310"/>
    </source>
</evidence>
<evidence type="ECO:0000256" key="14">
    <source>
        <dbReference type="HAMAP-Rule" id="MF_01398"/>
    </source>
</evidence>
<comment type="function">
    <text evidence="14">Component of the F(0) channel, it forms part of the peripheral stalk, linking F(1) to F(0).</text>
</comment>
<dbReference type="Proteomes" id="UP001597326">
    <property type="component" value="Unassembled WGS sequence"/>
</dbReference>
<dbReference type="HAMAP" id="MF_01398">
    <property type="entry name" value="ATP_synth_b_bprime"/>
    <property type="match status" value="1"/>
</dbReference>
<keyword evidence="6 14" id="KW-0812">Transmembrane</keyword>
<feature type="transmembrane region" description="Helical" evidence="14">
    <location>
        <begin position="25"/>
        <end position="44"/>
    </location>
</feature>
<comment type="caution">
    <text evidence="17">The sequence shown here is derived from an EMBL/GenBank/DDBJ whole genome shotgun (WGS) entry which is preliminary data.</text>
</comment>
<organism evidence="17 18">
    <name type="scientific">Luteococcus peritonei</name>
    <dbReference type="NCBI Taxonomy" id="88874"/>
    <lineage>
        <taxon>Bacteria</taxon>
        <taxon>Bacillati</taxon>
        <taxon>Actinomycetota</taxon>
        <taxon>Actinomycetes</taxon>
        <taxon>Propionibacteriales</taxon>
        <taxon>Propionibacteriaceae</taxon>
        <taxon>Luteococcus</taxon>
    </lineage>
</organism>
<dbReference type="EMBL" id="JBHUFZ010000033">
    <property type="protein sequence ID" value="MFD1891354.1"/>
    <property type="molecule type" value="Genomic_DNA"/>
</dbReference>
<feature type="coiled-coil region" evidence="16">
    <location>
        <begin position="58"/>
        <end position="103"/>
    </location>
</feature>
<evidence type="ECO:0000256" key="13">
    <source>
        <dbReference type="ARBA" id="ARBA00025830"/>
    </source>
</evidence>
<evidence type="ECO:0000256" key="12">
    <source>
        <dbReference type="ARBA" id="ARBA00025198"/>
    </source>
</evidence>
<dbReference type="InterPro" id="IPR002146">
    <property type="entry name" value="ATP_synth_b/b'su_bac/chlpt"/>
</dbReference>
<name>A0ABW4RZ96_9ACTN</name>
<keyword evidence="7 14" id="KW-0375">Hydrogen ion transport</keyword>
<evidence type="ECO:0000256" key="3">
    <source>
        <dbReference type="ARBA" id="ARBA00022448"/>
    </source>
</evidence>
<comment type="function">
    <text evidence="12 14">F(1)F(0) ATP synthase produces ATP from ADP in the presence of a proton or sodium gradient. F-type ATPases consist of two structural domains, F(1) containing the extramembraneous catalytic core and F(0) containing the membrane proton channel, linked together by a central stalk and a peripheral stalk. During catalysis, ATP synthesis in the catalytic domain of F(1) is coupled via a rotary mechanism of the central stalk subunits to proton translocation.</text>
</comment>
<evidence type="ECO:0000256" key="15">
    <source>
        <dbReference type="RuleBase" id="RU003848"/>
    </source>
</evidence>
<comment type="subcellular location">
    <subcellularLocation>
        <location evidence="1 14">Cell membrane</location>
        <topology evidence="1 14">Single-pass membrane protein</topology>
    </subcellularLocation>
</comment>
<evidence type="ECO:0000256" key="16">
    <source>
        <dbReference type="SAM" id="Coils"/>
    </source>
</evidence>
<gene>
    <name evidence="14" type="primary">atpF</name>
    <name evidence="17" type="ORF">ACFSCS_14360</name>
</gene>
<evidence type="ECO:0000256" key="6">
    <source>
        <dbReference type="ARBA" id="ARBA00022692"/>
    </source>
</evidence>
<dbReference type="InterPro" id="IPR028987">
    <property type="entry name" value="ATP_synth_B-like_membr_sf"/>
</dbReference>
<reference evidence="18" key="1">
    <citation type="journal article" date="2019" name="Int. J. Syst. Evol. Microbiol.">
        <title>The Global Catalogue of Microorganisms (GCM) 10K type strain sequencing project: providing services to taxonomists for standard genome sequencing and annotation.</title>
        <authorList>
            <consortium name="The Broad Institute Genomics Platform"/>
            <consortium name="The Broad Institute Genome Sequencing Center for Infectious Disease"/>
            <person name="Wu L."/>
            <person name="Ma J."/>
        </authorList>
    </citation>
    <scope>NUCLEOTIDE SEQUENCE [LARGE SCALE GENOMIC DNA]</scope>
    <source>
        <strain evidence="18">CAIM 431</strain>
    </source>
</reference>
<keyword evidence="9 14" id="KW-0406">Ion transport</keyword>
<keyword evidence="11 14" id="KW-0066">ATP synthesis</keyword>
<accession>A0ABW4RZ96</accession>
<keyword evidence="8 14" id="KW-1133">Transmembrane helix</keyword>
<dbReference type="PANTHER" id="PTHR33445">
    <property type="entry name" value="ATP SYNTHASE SUBUNIT B', CHLOROPLASTIC"/>
    <property type="match status" value="1"/>
</dbReference>
<comment type="subunit">
    <text evidence="13 14">F-type ATPases have 2 components, F(1) - the catalytic core - and F(0) - the membrane proton channel. F(1) has five subunits: alpha(3), beta(3), gamma(1), delta(1), epsilon(1). F(0) has three main subunits: a(1), b(2) and c(10-14). The alpha and beta chains form an alternating ring which encloses part of the gamma chain. F(1) is attached to F(0) by a central stalk formed by the gamma and epsilon chains, while a peripheral stalk is formed by the delta and b chains.</text>
</comment>
<evidence type="ECO:0000256" key="5">
    <source>
        <dbReference type="ARBA" id="ARBA00022547"/>
    </source>
</evidence>
<comment type="similarity">
    <text evidence="2 14 15">Belongs to the ATPase B chain family.</text>
</comment>
<dbReference type="CDD" id="cd06503">
    <property type="entry name" value="ATP-synt_Fo_b"/>
    <property type="match status" value="1"/>
</dbReference>
<evidence type="ECO:0000256" key="9">
    <source>
        <dbReference type="ARBA" id="ARBA00023065"/>
    </source>
</evidence>
<dbReference type="InterPro" id="IPR050059">
    <property type="entry name" value="ATP_synthase_B_chain"/>
</dbReference>
<evidence type="ECO:0000256" key="1">
    <source>
        <dbReference type="ARBA" id="ARBA00004162"/>
    </source>
</evidence>
<evidence type="ECO:0000313" key="18">
    <source>
        <dbReference type="Proteomes" id="UP001597326"/>
    </source>
</evidence>
<evidence type="ECO:0000313" key="17">
    <source>
        <dbReference type="EMBL" id="MFD1891354.1"/>
    </source>
</evidence>
<dbReference type="PANTHER" id="PTHR33445:SF1">
    <property type="entry name" value="ATP SYNTHASE SUBUNIT B"/>
    <property type="match status" value="1"/>
</dbReference>
<dbReference type="SUPFAM" id="SSF81573">
    <property type="entry name" value="F1F0 ATP synthase subunit B, membrane domain"/>
    <property type="match status" value="1"/>
</dbReference>
<evidence type="ECO:0000256" key="7">
    <source>
        <dbReference type="ARBA" id="ARBA00022781"/>
    </source>
</evidence>
<proteinExistence type="inferred from homology"/>
<evidence type="ECO:0000256" key="4">
    <source>
        <dbReference type="ARBA" id="ARBA00022475"/>
    </source>
</evidence>
<keyword evidence="16" id="KW-0175">Coiled coil</keyword>
<dbReference type="InterPro" id="IPR005864">
    <property type="entry name" value="ATP_synth_F0_bsu_bac"/>
</dbReference>
<evidence type="ECO:0000256" key="8">
    <source>
        <dbReference type="ARBA" id="ARBA00022989"/>
    </source>
</evidence>
<keyword evidence="4 14" id="KW-1003">Cell membrane</keyword>
<evidence type="ECO:0000256" key="10">
    <source>
        <dbReference type="ARBA" id="ARBA00023136"/>
    </source>
</evidence>
<keyword evidence="5 14" id="KW-0138">CF(0)</keyword>
<dbReference type="Pfam" id="PF00430">
    <property type="entry name" value="ATP-synt_B"/>
    <property type="match status" value="1"/>
</dbReference>
<keyword evidence="3 14" id="KW-0813">Transport</keyword>
<dbReference type="NCBIfam" id="NF004412">
    <property type="entry name" value="PRK05759.1-3"/>
    <property type="match status" value="1"/>
</dbReference>
<dbReference type="Gene3D" id="1.20.5.620">
    <property type="entry name" value="F1F0 ATP synthase subunit B, membrane domain"/>
    <property type="match status" value="1"/>
</dbReference>
<protein>
    <recommendedName>
        <fullName evidence="14">ATP synthase subunit b</fullName>
    </recommendedName>
    <alternativeName>
        <fullName evidence="14">ATP synthase F(0) sector subunit b</fullName>
    </alternativeName>
    <alternativeName>
        <fullName evidence="14">ATPase subunit I</fullName>
    </alternativeName>
    <alternativeName>
        <fullName evidence="14">F-type ATPase subunit b</fullName>
        <shortName evidence="14">F-ATPase subunit b</shortName>
    </alternativeName>
</protein>
<keyword evidence="10 14" id="KW-0472">Membrane</keyword>
<dbReference type="NCBIfam" id="TIGR01144">
    <property type="entry name" value="ATP_synt_b"/>
    <property type="match status" value="1"/>
</dbReference>
<sequence length="187" mass="20402">MVPTTVWAPLELDLGPLAPHHMSEIVIGLVLILLIWAVLAKWVVPAFEKMYAERSEAIQGGMERAERAQAEAQAAKDQYTAQLAEARDEAARIREEAKNQGAQILAEMRDQATKESKRIVESAQAQIAAERQQAVTQLKGEVGGLATTLAGRIVGESLDDDHRARATVDRFLAELENQPVRAGGQQA</sequence>